<keyword evidence="4 8" id="KW-1003">Cell membrane</keyword>
<organism evidence="10 11">
    <name type="scientific">Calorimonas adulescens</name>
    <dbReference type="NCBI Taxonomy" id="2606906"/>
    <lineage>
        <taxon>Bacteria</taxon>
        <taxon>Bacillati</taxon>
        <taxon>Bacillota</taxon>
        <taxon>Clostridia</taxon>
        <taxon>Thermoanaerobacterales</taxon>
        <taxon>Thermoanaerobacteraceae</taxon>
        <taxon>Calorimonas</taxon>
    </lineage>
</organism>
<dbReference type="PANTHER" id="PTHR38438">
    <property type="entry name" value="RIBOFLAVIN TRANSPORTER RIBU"/>
    <property type="match status" value="1"/>
</dbReference>
<dbReference type="PANTHER" id="PTHR38438:SF1">
    <property type="entry name" value="RIBOFLAVIN TRANSPORTER RIBU"/>
    <property type="match status" value="1"/>
</dbReference>
<evidence type="ECO:0000256" key="2">
    <source>
        <dbReference type="ARBA" id="ARBA00005540"/>
    </source>
</evidence>
<feature type="transmembrane region" description="Helical" evidence="9">
    <location>
        <begin position="43"/>
        <end position="63"/>
    </location>
</feature>
<evidence type="ECO:0000256" key="6">
    <source>
        <dbReference type="ARBA" id="ARBA00022989"/>
    </source>
</evidence>
<dbReference type="PIRSF" id="PIRSF037778">
    <property type="entry name" value="UCP037778_transp_RibU"/>
    <property type="match status" value="1"/>
</dbReference>
<dbReference type="EMBL" id="VTPS01000005">
    <property type="protein sequence ID" value="TZE82638.1"/>
    <property type="molecule type" value="Genomic_DNA"/>
</dbReference>
<proteinExistence type="inferred from homology"/>
<dbReference type="Proteomes" id="UP000322976">
    <property type="component" value="Unassembled WGS sequence"/>
</dbReference>
<reference evidence="10 11" key="1">
    <citation type="submission" date="2019-08" db="EMBL/GenBank/DDBJ databases">
        <title>Calorimonas adulescens gen. nov., sp. nov., an anaerobic thermophilic bacterium from Sakhalin hot spring.</title>
        <authorList>
            <person name="Khomyakova M.A."/>
            <person name="Merkel A.Y."/>
            <person name="Novikov A."/>
            <person name="Bonch-Osmolovskaya E.A."/>
            <person name="Slobodkin A.I."/>
        </authorList>
    </citation>
    <scope>NUCLEOTIDE SEQUENCE [LARGE SCALE GENOMIC DNA]</scope>
    <source>
        <strain evidence="10 11">A05MB</strain>
    </source>
</reference>
<feature type="transmembrane region" description="Helical" evidence="9">
    <location>
        <begin position="107"/>
        <end position="130"/>
    </location>
</feature>
<comment type="caution">
    <text evidence="10">The sequence shown here is derived from an EMBL/GenBank/DDBJ whole genome shotgun (WGS) entry which is preliminary data.</text>
</comment>
<evidence type="ECO:0000256" key="8">
    <source>
        <dbReference type="PIRNR" id="PIRNR037778"/>
    </source>
</evidence>
<feature type="transmembrane region" description="Helical" evidence="9">
    <location>
        <begin position="163"/>
        <end position="187"/>
    </location>
</feature>
<keyword evidence="7 8" id="KW-0472">Membrane</keyword>
<evidence type="ECO:0000256" key="7">
    <source>
        <dbReference type="ARBA" id="ARBA00023136"/>
    </source>
</evidence>
<sequence>MVHKRTTVLVKTGMLAAIATVLMFIEFPLPLFPAFLKMDLSEVPALLGSFALGPVVGVLIELIKNVLHIAIKGTTTAGVGELANFLVGSALVATAGVMYRKHKTKHVAIISMMLGTLFMTVLGCLFNYFVLLPLYQTMMGIPMDAIVKMGSEVNSLIVNVKTLVVFGIAPFNILKGLAVSLITLLVYKRLSPILHN</sequence>
<accession>A0A5D8QH85</accession>
<keyword evidence="3 8" id="KW-0813">Transport</keyword>
<dbReference type="GO" id="GO:0005886">
    <property type="term" value="C:plasma membrane"/>
    <property type="evidence" value="ECO:0007669"/>
    <property type="project" value="UniProtKB-SubCell"/>
</dbReference>
<dbReference type="RefSeq" id="WP_149544877.1">
    <property type="nucleotide sequence ID" value="NZ_VTPS01000005.1"/>
</dbReference>
<feature type="transmembrane region" description="Helical" evidence="9">
    <location>
        <begin position="12"/>
        <end position="31"/>
    </location>
</feature>
<comment type="subcellular location">
    <subcellularLocation>
        <location evidence="1">Cell membrane</location>
        <topology evidence="1">Multi-pass membrane protein</topology>
    </subcellularLocation>
</comment>
<name>A0A5D8QH85_9THEO</name>
<dbReference type="InterPro" id="IPR024529">
    <property type="entry name" value="ECF_trnsprt_substrate-spec"/>
</dbReference>
<evidence type="ECO:0000256" key="5">
    <source>
        <dbReference type="ARBA" id="ARBA00022692"/>
    </source>
</evidence>
<dbReference type="GO" id="GO:0032217">
    <property type="term" value="F:riboflavin transmembrane transporter activity"/>
    <property type="evidence" value="ECO:0007669"/>
    <property type="project" value="UniProtKB-UniRule"/>
</dbReference>
<dbReference type="Pfam" id="PF12822">
    <property type="entry name" value="ECF_trnsprt"/>
    <property type="match status" value="1"/>
</dbReference>
<evidence type="ECO:0000313" key="10">
    <source>
        <dbReference type="EMBL" id="TZE82638.1"/>
    </source>
</evidence>
<keyword evidence="5 9" id="KW-0812">Transmembrane</keyword>
<comment type="function">
    <text evidence="8">Probably a riboflavin-binding protein that interacts with the energy-coupling factor (ECF) ABC-transporter complex.</text>
</comment>
<gene>
    <name evidence="10" type="ORF">FWJ32_04645</name>
</gene>
<evidence type="ECO:0000313" key="11">
    <source>
        <dbReference type="Proteomes" id="UP000322976"/>
    </source>
</evidence>
<protein>
    <recommendedName>
        <fullName evidence="8">Riboflavin transporter</fullName>
    </recommendedName>
</protein>
<evidence type="ECO:0000256" key="3">
    <source>
        <dbReference type="ARBA" id="ARBA00022448"/>
    </source>
</evidence>
<dbReference type="Gene3D" id="1.10.1760.20">
    <property type="match status" value="1"/>
</dbReference>
<comment type="similarity">
    <text evidence="2 8">Belongs to the prokaryotic riboflavin transporter (P-RFT) (TC 2.A.87) family.</text>
</comment>
<evidence type="ECO:0000256" key="4">
    <source>
        <dbReference type="ARBA" id="ARBA00022475"/>
    </source>
</evidence>
<evidence type="ECO:0000256" key="9">
    <source>
        <dbReference type="SAM" id="Phobius"/>
    </source>
</evidence>
<keyword evidence="11" id="KW-1185">Reference proteome</keyword>
<evidence type="ECO:0000256" key="1">
    <source>
        <dbReference type="ARBA" id="ARBA00004651"/>
    </source>
</evidence>
<dbReference type="InterPro" id="IPR025720">
    <property type="entry name" value="RibU"/>
</dbReference>
<dbReference type="AlphaFoldDB" id="A0A5D8QH85"/>
<keyword evidence="6 9" id="KW-1133">Transmembrane helix</keyword>